<dbReference type="AlphaFoldDB" id="A0AAW9RN34"/>
<evidence type="ECO:0000313" key="3">
    <source>
        <dbReference type="EMBL" id="MEJ8568931.1"/>
    </source>
</evidence>
<gene>
    <name evidence="3" type="ORF">V3330_14960</name>
</gene>
<organism evidence="3 4">
    <name type="scientific">Elongatibacter sediminis</name>
    <dbReference type="NCBI Taxonomy" id="3119006"/>
    <lineage>
        <taxon>Bacteria</taxon>
        <taxon>Pseudomonadati</taxon>
        <taxon>Pseudomonadota</taxon>
        <taxon>Gammaproteobacteria</taxon>
        <taxon>Chromatiales</taxon>
        <taxon>Wenzhouxiangellaceae</taxon>
        <taxon>Elongatibacter</taxon>
    </lineage>
</organism>
<evidence type="ECO:0000259" key="2">
    <source>
        <dbReference type="SMART" id="SM00834"/>
    </source>
</evidence>
<comment type="caution">
    <text evidence="3">The sequence shown here is derived from an EMBL/GenBank/DDBJ whole genome shotgun (WGS) entry which is preliminary data.</text>
</comment>
<dbReference type="Pfam" id="PF09723">
    <property type="entry name" value="Zn_ribbon_8"/>
    <property type="match status" value="1"/>
</dbReference>
<feature type="compositionally biased region" description="Low complexity" evidence="1">
    <location>
        <begin position="101"/>
        <end position="111"/>
    </location>
</feature>
<dbReference type="PANTHER" id="PTHR34404:SF2">
    <property type="entry name" value="CONSERVED SERINE RICH PROTEIN"/>
    <property type="match status" value="1"/>
</dbReference>
<dbReference type="EMBL" id="JAZHOG010000010">
    <property type="protein sequence ID" value="MEJ8568931.1"/>
    <property type="molecule type" value="Genomic_DNA"/>
</dbReference>
<feature type="compositionally biased region" description="Basic and acidic residues" evidence="1">
    <location>
        <begin position="91"/>
        <end position="100"/>
    </location>
</feature>
<reference evidence="3 4" key="1">
    <citation type="submission" date="2024-02" db="EMBL/GenBank/DDBJ databases">
        <title>A novel Wenzhouxiangellaceae bacterium, isolated from coastal sediments.</title>
        <authorList>
            <person name="Du Z.-J."/>
            <person name="Ye Y.-Q."/>
            <person name="Zhang X.-Y."/>
        </authorList>
    </citation>
    <scope>NUCLEOTIDE SEQUENCE [LARGE SCALE GENOMIC DNA]</scope>
    <source>
        <strain evidence="3 4">CH-27</strain>
    </source>
</reference>
<keyword evidence="4" id="KW-1185">Reference proteome</keyword>
<dbReference type="Proteomes" id="UP001359886">
    <property type="component" value="Unassembled WGS sequence"/>
</dbReference>
<name>A0AAW9RN34_9GAMM</name>
<accession>A0AAW9RN34</accession>
<protein>
    <submittedName>
        <fullName evidence="3">Zinc ribbon domain-containing protein</fullName>
    </submittedName>
</protein>
<feature type="region of interest" description="Disordered" evidence="1">
    <location>
        <begin position="59"/>
        <end position="111"/>
    </location>
</feature>
<dbReference type="RefSeq" id="WP_354696250.1">
    <property type="nucleotide sequence ID" value="NZ_JAZHOG010000010.1"/>
</dbReference>
<proteinExistence type="predicted"/>
<dbReference type="InterPro" id="IPR013429">
    <property type="entry name" value="Regulatory_FmdB_Zinc_ribbon"/>
</dbReference>
<feature type="domain" description="Putative regulatory protein FmdB zinc ribbon" evidence="2">
    <location>
        <begin position="1"/>
        <end position="42"/>
    </location>
</feature>
<dbReference type="NCBIfam" id="TIGR02605">
    <property type="entry name" value="CxxC_CxxC_SSSS"/>
    <property type="match status" value="1"/>
</dbReference>
<dbReference type="SMART" id="SM00834">
    <property type="entry name" value="CxxC_CXXC_SSSS"/>
    <property type="match status" value="1"/>
</dbReference>
<sequence>MPIYEYRCQSCGHELEKLQRMSDPVLTDCPECGTDQLRRLISAAGFRLKGSGWYETDFKQGNKRNLADSGDSGSSGSSSSGTSGKKAAGSESKKTTDSSKKSTTGGTADAA</sequence>
<evidence type="ECO:0000256" key="1">
    <source>
        <dbReference type="SAM" id="MobiDB-lite"/>
    </source>
</evidence>
<dbReference type="PANTHER" id="PTHR34404">
    <property type="entry name" value="REGULATORY PROTEIN, FMDB FAMILY"/>
    <property type="match status" value="1"/>
</dbReference>
<evidence type="ECO:0000313" key="4">
    <source>
        <dbReference type="Proteomes" id="UP001359886"/>
    </source>
</evidence>
<feature type="compositionally biased region" description="Low complexity" evidence="1">
    <location>
        <begin position="67"/>
        <end position="90"/>
    </location>
</feature>